<dbReference type="InterPro" id="IPR003661">
    <property type="entry name" value="HisK_dim/P_dom"/>
</dbReference>
<protein>
    <recommendedName>
        <fullName evidence="3">histidine kinase</fullName>
        <ecNumber evidence="3">2.7.13.3</ecNumber>
    </recommendedName>
</protein>
<dbReference type="Pfam" id="PF02518">
    <property type="entry name" value="HATPase_c"/>
    <property type="match status" value="1"/>
</dbReference>
<dbReference type="AlphaFoldDB" id="A0A1I0RL01"/>
<evidence type="ECO:0000256" key="4">
    <source>
        <dbReference type="ARBA" id="ARBA00022553"/>
    </source>
</evidence>
<dbReference type="SMART" id="SM00388">
    <property type="entry name" value="HisKA"/>
    <property type="match status" value="1"/>
</dbReference>
<dbReference type="PANTHER" id="PTHR45453:SF1">
    <property type="entry name" value="PHOSPHATE REGULON SENSOR PROTEIN PHOR"/>
    <property type="match status" value="1"/>
</dbReference>
<feature type="domain" description="Histidine kinase" evidence="8">
    <location>
        <begin position="92"/>
        <end position="304"/>
    </location>
</feature>
<keyword evidence="10" id="KW-1185">Reference proteome</keyword>
<sequence length="305" mass="35933">MEWILLLLILLLIPSVFFATRFFCIKKNIRDAKVEIEELLQNPDANRILKFSCPDKNFESFLMSINQYLQFTRKERIQYLRREIEIRKEIENISHDLRTPLTSILGYIELIDRKALSDDERDYLEVVIRKSKSLQRLIGKFYDLSRLEADEYAFENRTVNIHKMLSELLLNSYNEFDKKGINIDLNIGNREVNVLGDEDALERIFTNLINNVLKYATNNLWVSIEAEKNKVVVKFVNDTLQLSDIDVYHMFDRFYMKDEARTNHSTGLGLTITKLLVEKMGGNISADLDEDEKLEIRIEFSEIEM</sequence>
<organism evidence="9 10">
    <name type="scientific">[Clostridium] fimetarium</name>
    <dbReference type="NCBI Taxonomy" id="99656"/>
    <lineage>
        <taxon>Bacteria</taxon>
        <taxon>Bacillati</taxon>
        <taxon>Bacillota</taxon>
        <taxon>Clostridia</taxon>
        <taxon>Lachnospirales</taxon>
        <taxon>Lachnospiraceae</taxon>
    </lineage>
</organism>
<dbReference type="EMBL" id="FOJI01000017">
    <property type="protein sequence ID" value="SEW41526.1"/>
    <property type="molecule type" value="Genomic_DNA"/>
</dbReference>
<evidence type="ECO:0000256" key="5">
    <source>
        <dbReference type="ARBA" id="ARBA00022679"/>
    </source>
</evidence>
<gene>
    <name evidence="9" type="ORF">SAMN05421659_11765</name>
</gene>
<evidence type="ECO:0000256" key="2">
    <source>
        <dbReference type="ARBA" id="ARBA00004370"/>
    </source>
</evidence>
<dbReference type="Gene3D" id="3.30.565.10">
    <property type="entry name" value="Histidine kinase-like ATPase, C-terminal domain"/>
    <property type="match status" value="1"/>
</dbReference>
<keyword evidence="7" id="KW-0902">Two-component regulatory system</keyword>
<dbReference type="GO" id="GO:0004721">
    <property type="term" value="F:phosphoprotein phosphatase activity"/>
    <property type="evidence" value="ECO:0007669"/>
    <property type="project" value="TreeGrafter"/>
</dbReference>
<keyword evidence="6" id="KW-0418">Kinase</keyword>
<dbReference type="Gene3D" id="1.10.287.130">
    <property type="match status" value="1"/>
</dbReference>
<dbReference type="GO" id="GO:0000155">
    <property type="term" value="F:phosphorelay sensor kinase activity"/>
    <property type="evidence" value="ECO:0007669"/>
    <property type="project" value="InterPro"/>
</dbReference>
<dbReference type="InterPro" id="IPR008358">
    <property type="entry name" value="Sig_transdc_His_kin/Pase_MprB"/>
</dbReference>
<dbReference type="EC" id="2.7.13.3" evidence="3"/>
<evidence type="ECO:0000256" key="7">
    <source>
        <dbReference type="ARBA" id="ARBA00023012"/>
    </source>
</evidence>
<dbReference type="PANTHER" id="PTHR45453">
    <property type="entry name" value="PHOSPHATE REGULON SENSOR PROTEIN PHOR"/>
    <property type="match status" value="1"/>
</dbReference>
<dbReference type="InterPro" id="IPR003594">
    <property type="entry name" value="HATPase_dom"/>
</dbReference>
<dbReference type="STRING" id="99656.SAMN05421659_11765"/>
<name>A0A1I0RL01_9FIRM</name>
<evidence type="ECO:0000256" key="6">
    <source>
        <dbReference type="ARBA" id="ARBA00022777"/>
    </source>
</evidence>
<evidence type="ECO:0000256" key="3">
    <source>
        <dbReference type="ARBA" id="ARBA00012438"/>
    </source>
</evidence>
<dbReference type="Pfam" id="PF00512">
    <property type="entry name" value="HisKA"/>
    <property type="match status" value="1"/>
</dbReference>
<dbReference type="CDD" id="cd00075">
    <property type="entry name" value="HATPase"/>
    <property type="match status" value="1"/>
</dbReference>
<dbReference type="GO" id="GO:0016036">
    <property type="term" value="P:cellular response to phosphate starvation"/>
    <property type="evidence" value="ECO:0007669"/>
    <property type="project" value="TreeGrafter"/>
</dbReference>
<proteinExistence type="predicted"/>
<evidence type="ECO:0000259" key="8">
    <source>
        <dbReference type="PROSITE" id="PS50109"/>
    </source>
</evidence>
<dbReference type="SUPFAM" id="SSF47384">
    <property type="entry name" value="Homodimeric domain of signal transducing histidine kinase"/>
    <property type="match status" value="1"/>
</dbReference>
<dbReference type="GO" id="GO:0005886">
    <property type="term" value="C:plasma membrane"/>
    <property type="evidence" value="ECO:0007669"/>
    <property type="project" value="TreeGrafter"/>
</dbReference>
<evidence type="ECO:0000313" key="9">
    <source>
        <dbReference type="EMBL" id="SEW41526.1"/>
    </source>
</evidence>
<dbReference type="InterPro" id="IPR036097">
    <property type="entry name" value="HisK_dim/P_sf"/>
</dbReference>
<dbReference type="SUPFAM" id="SSF55874">
    <property type="entry name" value="ATPase domain of HSP90 chaperone/DNA topoisomerase II/histidine kinase"/>
    <property type="match status" value="1"/>
</dbReference>
<comment type="catalytic activity">
    <reaction evidence="1">
        <text>ATP + protein L-histidine = ADP + protein N-phospho-L-histidine.</text>
        <dbReference type="EC" id="2.7.13.3"/>
    </reaction>
</comment>
<accession>A0A1I0RL01</accession>
<dbReference type="CDD" id="cd00082">
    <property type="entry name" value="HisKA"/>
    <property type="match status" value="1"/>
</dbReference>
<evidence type="ECO:0000256" key="1">
    <source>
        <dbReference type="ARBA" id="ARBA00000085"/>
    </source>
</evidence>
<dbReference type="SMART" id="SM00387">
    <property type="entry name" value="HATPase_c"/>
    <property type="match status" value="1"/>
</dbReference>
<dbReference type="InterPro" id="IPR050351">
    <property type="entry name" value="BphY/WalK/GraS-like"/>
</dbReference>
<evidence type="ECO:0000313" key="10">
    <source>
        <dbReference type="Proteomes" id="UP000199701"/>
    </source>
</evidence>
<dbReference type="PRINTS" id="PR01780">
    <property type="entry name" value="LANTIREGPROT"/>
</dbReference>
<keyword evidence="4" id="KW-0597">Phosphoprotein</keyword>
<dbReference type="PROSITE" id="PS50109">
    <property type="entry name" value="HIS_KIN"/>
    <property type="match status" value="1"/>
</dbReference>
<reference evidence="9 10" key="1">
    <citation type="submission" date="2016-10" db="EMBL/GenBank/DDBJ databases">
        <authorList>
            <person name="de Groot N.N."/>
        </authorList>
    </citation>
    <scope>NUCLEOTIDE SEQUENCE [LARGE SCALE GENOMIC DNA]</scope>
    <source>
        <strain evidence="9 10">DSM 9179</strain>
    </source>
</reference>
<comment type="subcellular location">
    <subcellularLocation>
        <location evidence="2">Membrane</location>
    </subcellularLocation>
</comment>
<dbReference type="InterPro" id="IPR005467">
    <property type="entry name" value="His_kinase_dom"/>
</dbReference>
<keyword evidence="5" id="KW-0808">Transferase</keyword>
<dbReference type="InterPro" id="IPR036890">
    <property type="entry name" value="HATPase_C_sf"/>
</dbReference>
<dbReference type="Proteomes" id="UP000199701">
    <property type="component" value="Unassembled WGS sequence"/>
</dbReference>
<dbReference type="RefSeq" id="WP_170841472.1">
    <property type="nucleotide sequence ID" value="NZ_FOJI01000017.1"/>
</dbReference>